<dbReference type="Gene3D" id="3.90.380.10">
    <property type="entry name" value="Naphthalene 1,2-dioxygenase Alpha Subunit, Chain A, domain 1"/>
    <property type="match status" value="1"/>
</dbReference>
<keyword evidence="7" id="KW-0223">Dioxygenase</keyword>
<evidence type="ECO:0000256" key="3">
    <source>
        <dbReference type="ARBA" id="ARBA00023002"/>
    </source>
</evidence>
<feature type="domain" description="Rieske" evidence="6">
    <location>
        <begin position="8"/>
        <end position="109"/>
    </location>
</feature>
<dbReference type="Pfam" id="PF19112">
    <property type="entry name" value="VanA_C"/>
    <property type="match status" value="1"/>
</dbReference>
<dbReference type="InterPro" id="IPR036922">
    <property type="entry name" value="Rieske_2Fe-2S_sf"/>
</dbReference>
<evidence type="ECO:0000313" key="7">
    <source>
        <dbReference type="EMBL" id="RVU05771.1"/>
    </source>
</evidence>
<gene>
    <name evidence="7" type="ORF">EOE18_07245</name>
</gene>
<name>A0A437N7A9_9SPHN</name>
<evidence type="ECO:0000313" key="8">
    <source>
        <dbReference type="Proteomes" id="UP000282837"/>
    </source>
</evidence>
<dbReference type="PANTHER" id="PTHR21266">
    <property type="entry name" value="IRON-SULFUR DOMAIN CONTAINING PROTEIN"/>
    <property type="match status" value="1"/>
</dbReference>
<dbReference type="OrthoDB" id="9800776at2"/>
<dbReference type="Proteomes" id="UP000282837">
    <property type="component" value="Unassembled WGS sequence"/>
</dbReference>
<evidence type="ECO:0000256" key="5">
    <source>
        <dbReference type="ARBA" id="ARBA00023014"/>
    </source>
</evidence>
<dbReference type="Gene3D" id="2.102.10.10">
    <property type="entry name" value="Rieske [2Fe-2S] iron-sulphur domain"/>
    <property type="match status" value="1"/>
</dbReference>
<keyword evidence="4" id="KW-0408">Iron</keyword>
<proteinExistence type="predicted"/>
<dbReference type="GO" id="GO:0046872">
    <property type="term" value="F:metal ion binding"/>
    <property type="evidence" value="ECO:0007669"/>
    <property type="project" value="UniProtKB-KW"/>
</dbReference>
<dbReference type="AlphaFoldDB" id="A0A437N7A9"/>
<dbReference type="RefSeq" id="WP_127707730.1">
    <property type="nucleotide sequence ID" value="NZ_SACO01000004.1"/>
</dbReference>
<keyword evidence="5" id="KW-0411">Iron-sulfur</keyword>
<evidence type="ECO:0000259" key="6">
    <source>
        <dbReference type="PROSITE" id="PS51296"/>
    </source>
</evidence>
<dbReference type="GO" id="GO:0051537">
    <property type="term" value="F:2 iron, 2 sulfur cluster binding"/>
    <property type="evidence" value="ECO:0007669"/>
    <property type="project" value="UniProtKB-KW"/>
</dbReference>
<keyword evidence="8" id="KW-1185">Reference proteome</keyword>
<dbReference type="SUPFAM" id="SSF55961">
    <property type="entry name" value="Bet v1-like"/>
    <property type="match status" value="1"/>
</dbReference>
<dbReference type="PANTHER" id="PTHR21266:SF60">
    <property type="entry name" value="3-KETOSTEROID-9-ALPHA-MONOOXYGENASE, OXYGENASE COMPONENT"/>
    <property type="match status" value="1"/>
</dbReference>
<keyword evidence="2" id="KW-0479">Metal-binding</keyword>
<reference evidence="7 8" key="1">
    <citation type="submission" date="2019-01" db="EMBL/GenBank/DDBJ databases">
        <authorList>
            <person name="Chen W.-M."/>
        </authorList>
    </citation>
    <scope>NUCLEOTIDE SEQUENCE [LARGE SCALE GENOMIC DNA]</scope>
    <source>
        <strain evidence="7 8">FSY-9</strain>
    </source>
</reference>
<comment type="caution">
    <text evidence="7">The sequence shown here is derived from an EMBL/GenBank/DDBJ whole genome shotgun (WGS) entry which is preliminary data.</text>
</comment>
<dbReference type="InterPro" id="IPR050584">
    <property type="entry name" value="Cholesterol_7-desaturase"/>
</dbReference>
<dbReference type="PROSITE" id="PS51296">
    <property type="entry name" value="RIESKE"/>
    <property type="match status" value="1"/>
</dbReference>
<dbReference type="InterPro" id="IPR017941">
    <property type="entry name" value="Rieske_2Fe-2S"/>
</dbReference>
<evidence type="ECO:0000256" key="4">
    <source>
        <dbReference type="ARBA" id="ARBA00023004"/>
    </source>
</evidence>
<protein>
    <submittedName>
        <fullName evidence="7">Aromatic ring-hydroxylating dioxygenase subunit alpha</fullName>
    </submittedName>
</protein>
<evidence type="ECO:0000256" key="2">
    <source>
        <dbReference type="ARBA" id="ARBA00022723"/>
    </source>
</evidence>
<keyword evidence="3" id="KW-0560">Oxidoreductase</keyword>
<sequence>MSFIRNAWYVAAWASEVEGSKMLPRTILGEQIILMRDGEGLAAAVSGVCPHRFASLSMGRLENGVVHCAYHGLGFDHTGACVHNPFGAPPKTMRLKAYPVVERYSALWIWMGEADQADPALIPDFAFNDPAHHWVGEGYLLAKANYELEVENILDLSHIQFLHASTLGSSEVSNGRYEWKQEGEQIWSNRDVYGEIMTPQLATAMGVPVGQPVDRWIYVRWDAPANMAIFAGAVPAGQPQDRQRETPTTHFFTPETEGTTHYFYAISFPRAMGPAGEAMAQEQVRFLSIPFESEDLPMLEQQQRNLQGKSLRDSKLGWLPGDAAGARARNLLYARMDAEAAR</sequence>
<organism evidence="7 8">
    <name type="scientific">Novosphingobium umbonatum</name>
    <dbReference type="NCBI Taxonomy" id="1908524"/>
    <lineage>
        <taxon>Bacteria</taxon>
        <taxon>Pseudomonadati</taxon>
        <taxon>Pseudomonadota</taxon>
        <taxon>Alphaproteobacteria</taxon>
        <taxon>Sphingomonadales</taxon>
        <taxon>Sphingomonadaceae</taxon>
        <taxon>Novosphingobium</taxon>
    </lineage>
</organism>
<accession>A0A437N7A9</accession>
<dbReference type="Pfam" id="PF00355">
    <property type="entry name" value="Rieske"/>
    <property type="match status" value="1"/>
</dbReference>
<keyword evidence="1" id="KW-0001">2Fe-2S</keyword>
<dbReference type="SUPFAM" id="SSF50022">
    <property type="entry name" value="ISP domain"/>
    <property type="match status" value="1"/>
</dbReference>
<evidence type="ECO:0000256" key="1">
    <source>
        <dbReference type="ARBA" id="ARBA00022714"/>
    </source>
</evidence>
<dbReference type="EMBL" id="SACO01000004">
    <property type="protein sequence ID" value="RVU05771.1"/>
    <property type="molecule type" value="Genomic_DNA"/>
</dbReference>
<dbReference type="GO" id="GO:0051213">
    <property type="term" value="F:dioxygenase activity"/>
    <property type="evidence" value="ECO:0007669"/>
    <property type="project" value="UniProtKB-KW"/>
</dbReference>
<dbReference type="InterPro" id="IPR044043">
    <property type="entry name" value="VanA_C_cat"/>
</dbReference>